<feature type="chain" id="PRO_5045646565" description="DUF4019 domain-containing protein" evidence="1">
    <location>
        <begin position="21"/>
        <end position="143"/>
    </location>
</feature>
<evidence type="ECO:0000313" key="3">
    <source>
        <dbReference type="Proteomes" id="UP001266357"/>
    </source>
</evidence>
<gene>
    <name evidence="2" type="ORF">RM573_05775</name>
</gene>
<dbReference type="EMBL" id="JAVRIF010000002">
    <property type="protein sequence ID" value="MDT0603097.1"/>
    <property type="molecule type" value="Genomic_DNA"/>
</dbReference>
<name>A0ABU2ZYV2_9GAMM</name>
<proteinExistence type="predicted"/>
<keyword evidence="3" id="KW-1185">Reference proteome</keyword>
<keyword evidence="1" id="KW-0732">Signal</keyword>
<evidence type="ECO:0000256" key="1">
    <source>
        <dbReference type="SAM" id="SignalP"/>
    </source>
</evidence>
<sequence>MRIVLGIVFVLLTGITSANTLNNEESTRVLSDKMIQHFYKKEFQKGIDLAKPYWPLAPVELDNLVNTIKGQWPVVDQRFGEATGTDFIKTEKIGSSFIRYYYLHKFNNHAIYWQITFYKPKNEWKVNNLMYLDTLDPLYERVN</sequence>
<organism evidence="2 3">
    <name type="scientific">Thalassotalea castellviae</name>
    <dbReference type="NCBI Taxonomy" id="3075612"/>
    <lineage>
        <taxon>Bacteria</taxon>
        <taxon>Pseudomonadati</taxon>
        <taxon>Pseudomonadota</taxon>
        <taxon>Gammaproteobacteria</taxon>
        <taxon>Alteromonadales</taxon>
        <taxon>Colwelliaceae</taxon>
        <taxon>Thalassotalea</taxon>
    </lineage>
</organism>
<accession>A0ABU2ZYV2</accession>
<evidence type="ECO:0000313" key="2">
    <source>
        <dbReference type="EMBL" id="MDT0603097.1"/>
    </source>
</evidence>
<comment type="caution">
    <text evidence="2">The sequence shown here is derived from an EMBL/GenBank/DDBJ whole genome shotgun (WGS) entry which is preliminary data.</text>
</comment>
<feature type="signal peptide" evidence="1">
    <location>
        <begin position="1"/>
        <end position="20"/>
    </location>
</feature>
<dbReference type="RefSeq" id="WP_311578580.1">
    <property type="nucleotide sequence ID" value="NZ_JAVRIF010000002.1"/>
</dbReference>
<protein>
    <recommendedName>
        <fullName evidence="4">DUF4019 domain-containing protein</fullName>
    </recommendedName>
</protein>
<dbReference type="Proteomes" id="UP001266357">
    <property type="component" value="Unassembled WGS sequence"/>
</dbReference>
<reference evidence="2 3" key="1">
    <citation type="submission" date="2023-09" db="EMBL/GenBank/DDBJ databases">
        <authorList>
            <person name="Rey-Velasco X."/>
        </authorList>
    </citation>
    <scope>NUCLEOTIDE SEQUENCE [LARGE SCALE GENOMIC DNA]</scope>
    <source>
        <strain evidence="2 3">W431</strain>
    </source>
</reference>
<evidence type="ECO:0008006" key="4">
    <source>
        <dbReference type="Google" id="ProtNLM"/>
    </source>
</evidence>